<dbReference type="OrthoDB" id="275000at2759"/>
<dbReference type="SUPFAM" id="SSF64263">
    <property type="entry name" value="Prokaryotic ribosomal protein L17"/>
    <property type="match status" value="1"/>
</dbReference>
<gene>
    <name evidence="5" type="ORF">CXG81DRAFT_7864</name>
</gene>
<dbReference type="Proteomes" id="UP000274922">
    <property type="component" value="Unassembled WGS sequence"/>
</dbReference>
<dbReference type="GO" id="GO:0003735">
    <property type="term" value="F:structural constituent of ribosome"/>
    <property type="evidence" value="ECO:0007669"/>
    <property type="project" value="InterPro"/>
</dbReference>
<evidence type="ECO:0000256" key="1">
    <source>
        <dbReference type="ARBA" id="ARBA00008777"/>
    </source>
</evidence>
<dbReference type="Gene3D" id="3.90.1030.10">
    <property type="entry name" value="Ribosomal protein L17"/>
    <property type="match status" value="1"/>
</dbReference>
<dbReference type="EMBL" id="ML014172">
    <property type="protein sequence ID" value="RKP01426.1"/>
    <property type="molecule type" value="Genomic_DNA"/>
</dbReference>
<name>A0A4P9X832_9FUNG</name>
<dbReference type="InterPro" id="IPR036373">
    <property type="entry name" value="Ribosomal_bL17_sf"/>
</dbReference>
<accession>A0A4P9X832</accession>
<reference evidence="6" key="1">
    <citation type="journal article" date="2018" name="Nat. Microbiol.">
        <title>Leveraging single-cell genomics to expand the fungal tree of life.</title>
        <authorList>
            <person name="Ahrendt S.R."/>
            <person name="Quandt C.A."/>
            <person name="Ciobanu D."/>
            <person name="Clum A."/>
            <person name="Salamov A."/>
            <person name="Andreopoulos B."/>
            <person name="Cheng J.F."/>
            <person name="Woyke T."/>
            <person name="Pelin A."/>
            <person name="Henrissat B."/>
            <person name="Reynolds N.K."/>
            <person name="Benny G.L."/>
            <person name="Smith M.E."/>
            <person name="James T.Y."/>
            <person name="Grigoriev I.V."/>
        </authorList>
    </citation>
    <scope>NUCLEOTIDE SEQUENCE [LARGE SCALE GENOMIC DNA]</scope>
    <source>
        <strain evidence="6">ATCC 52028</strain>
    </source>
</reference>
<protein>
    <recommendedName>
        <fullName evidence="7">Ribosomal protein L17</fullName>
    </recommendedName>
</protein>
<comment type="similarity">
    <text evidence="1 4">Belongs to the bacterial ribosomal protein bL17 family.</text>
</comment>
<keyword evidence="2 4" id="KW-0689">Ribosomal protein</keyword>
<keyword evidence="6" id="KW-1185">Reference proteome</keyword>
<feature type="non-terminal residue" evidence="5">
    <location>
        <position position="212"/>
    </location>
</feature>
<dbReference type="STRING" id="1555241.A0A4P9X832"/>
<evidence type="ECO:0008006" key="7">
    <source>
        <dbReference type="Google" id="ProtNLM"/>
    </source>
</evidence>
<keyword evidence="3 4" id="KW-0687">Ribonucleoprotein</keyword>
<dbReference type="AlphaFoldDB" id="A0A4P9X832"/>
<dbReference type="PANTHER" id="PTHR14413:SF16">
    <property type="entry name" value="LARGE RIBOSOMAL SUBUNIT PROTEIN BL17M"/>
    <property type="match status" value="1"/>
</dbReference>
<evidence type="ECO:0000313" key="6">
    <source>
        <dbReference type="Proteomes" id="UP000274922"/>
    </source>
</evidence>
<evidence type="ECO:0000256" key="2">
    <source>
        <dbReference type="ARBA" id="ARBA00022980"/>
    </source>
</evidence>
<dbReference type="GO" id="GO:0005762">
    <property type="term" value="C:mitochondrial large ribosomal subunit"/>
    <property type="evidence" value="ECO:0007669"/>
    <property type="project" value="TreeGrafter"/>
</dbReference>
<organism evidence="5 6">
    <name type="scientific">Caulochytrium protostelioides</name>
    <dbReference type="NCBI Taxonomy" id="1555241"/>
    <lineage>
        <taxon>Eukaryota</taxon>
        <taxon>Fungi</taxon>
        <taxon>Fungi incertae sedis</taxon>
        <taxon>Chytridiomycota</taxon>
        <taxon>Chytridiomycota incertae sedis</taxon>
        <taxon>Chytridiomycetes</taxon>
        <taxon>Caulochytriales</taxon>
        <taxon>Caulochytriaceae</taxon>
        <taxon>Caulochytrium</taxon>
    </lineage>
</organism>
<evidence type="ECO:0000256" key="3">
    <source>
        <dbReference type="ARBA" id="ARBA00023274"/>
    </source>
</evidence>
<evidence type="ECO:0000256" key="4">
    <source>
        <dbReference type="RuleBase" id="RU000660"/>
    </source>
</evidence>
<dbReference type="PANTHER" id="PTHR14413">
    <property type="entry name" value="RIBOSOMAL PROTEIN L17"/>
    <property type="match status" value="1"/>
</dbReference>
<evidence type="ECO:0000313" key="5">
    <source>
        <dbReference type="EMBL" id="RKP01426.1"/>
    </source>
</evidence>
<dbReference type="GO" id="GO:0006412">
    <property type="term" value="P:translation"/>
    <property type="evidence" value="ECO:0007669"/>
    <property type="project" value="InterPro"/>
</dbReference>
<sequence>MKHARPAWAKKLNRSVTHRLAMKKTMLTQLVLHERLTTTLAKAQFIQHDAERLIDAAKTSTPAQLDLLASQLRQHDQTLPKMRQVLAQRYRGMDGGYTRLLRAGFDPADKSPVAILEFVGNPQDTVAGLASLQLPALFQQLRDVERQRYAHEPVTTYDPRTGAPQASVRLVPRADLSDAESRRLKQQEVSLRKAIMAYQASLDVYDGARRLD</sequence>
<dbReference type="InterPro" id="IPR000456">
    <property type="entry name" value="Ribosomal_bL17"/>
</dbReference>
<proteinExistence type="inferred from homology"/>
<dbReference type="NCBIfam" id="TIGR00059">
    <property type="entry name" value="L17"/>
    <property type="match status" value="1"/>
</dbReference>
<dbReference type="Pfam" id="PF01196">
    <property type="entry name" value="Ribosomal_L17"/>
    <property type="match status" value="1"/>
</dbReference>